<dbReference type="Proteomes" id="UP000253034">
    <property type="component" value="Unassembled WGS sequence"/>
</dbReference>
<name>A0A369AM09_9FIRM</name>
<keyword evidence="5" id="KW-0282">Flagellum</keyword>
<dbReference type="GO" id="GO:0051782">
    <property type="term" value="P:negative regulation of cell division"/>
    <property type="evidence" value="ECO:0007669"/>
    <property type="project" value="TreeGrafter"/>
</dbReference>
<organism evidence="5 6">
    <name type="scientific">Anaerobacterium chartisolvens</name>
    <dbReference type="NCBI Taxonomy" id="1297424"/>
    <lineage>
        <taxon>Bacteria</taxon>
        <taxon>Bacillati</taxon>
        <taxon>Bacillota</taxon>
        <taxon>Clostridia</taxon>
        <taxon>Eubacteriales</taxon>
        <taxon>Oscillospiraceae</taxon>
        <taxon>Anaerobacterium</taxon>
    </lineage>
</organism>
<comment type="caution">
    <text evidence="5">The sequence shown here is derived from an EMBL/GenBank/DDBJ whole genome shotgun (WGS) entry which is preliminary data.</text>
</comment>
<dbReference type="InterPro" id="IPR011006">
    <property type="entry name" value="CheY-like_superfamily"/>
</dbReference>
<accession>A0A369AM09</accession>
<feature type="domain" description="CobQ/CobB/MinD/ParA nucleotide binding" evidence="4">
    <location>
        <begin position="418"/>
        <end position="539"/>
    </location>
</feature>
<keyword evidence="1" id="KW-0547">Nucleotide-binding</keyword>
<keyword evidence="5" id="KW-0969">Cilium</keyword>
<dbReference type="EMBL" id="QPJT01000029">
    <property type="protein sequence ID" value="RCX10410.1"/>
    <property type="molecule type" value="Genomic_DNA"/>
</dbReference>
<proteinExistence type="predicted"/>
<dbReference type="InterPro" id="IPR002586">
    <property type="entry name" value="CobQ/CobB/MinD/ParA_Nub-bd_dom"/>
</dbReference>
<protein>
    <submittedName>
        <fullName evidence="5">MinD-like ATPase involved in chromosome partitioning or flagellar assembly</fullName>
    </submittedName>
</protein>
<dbReference type="Gene3D" id="3.40.50.2300">
    <property type="match status" value="1"/>
</dbReference>
<dbReference type="Pfam" id="PF01656">
    <property type="entry name" value="CbiA"/>
    <property type="match status" value="1"/>
</dbReference>
<dbReference type="OrthoDB" id="9808843at2"/>
<reference evidence="5 6" key="1">
    <citation type="submission" date="2018-07" db="EMBL/GenBank/DDBJ databases">
        <title>Genomic Encyclopedia of Type Strains, Phase IV (KMG-IV): sequencing the most valuable type-strain genomes for metagenomic binning, comparative biology and taxonomic classification.</title>
        <authorList>
            <person name="Goeker M."/>
        </authorList>
    </citation>
    <scope>NUCLEOTIDE SEQUENCE [LARGE SCALE GENOMIC DNA]</scope>
    <source>
        <strain evidence="5 6">DSM 27016</strain>
    </source>
</reference>
<dbReference type="GO" id="GO:0005829">
    <property type="term" value="C:cytosol"/>
    <property type="evidence" value="ECO:0007669"/>
    <property type="project" value="TreeGrafter"/>
</dbReference>
<dbReference type="RefSeq" id="WP_114299396.1">
    <property type="nucleotide sequence ID" value="NZ_QPJT01000029.1"/>
</dbReference>
<dbReference type="Gene3D" id="3.40.50.300">
    <property type="entry name" value="P-loop containing nucleotide triphosphate hydrolases"/>
    <property type="match status" value="1"/>
</dbReference>
<gene>
    <name evidence="5" type="ORF">DFR58_1292</name>
</gene>
<dbReference type="PANTHER" id="PTHR43384">
    <property type="entry name" value="SEPTUM SITE-DETERMINING PROTEIN MIND HOMOLOG, CHLOROPLASTIC-RELATED"/>
    <property type="match status" value="1"/>
</dbReference>
<evidence type="ECO:0000256" key="2">
    <source>
        <dbReference type="ARBA" id="ARBA00022840"/>
    </source>
</evidence>
<feature type="compositionally biased region" description="Polar residues" evidence="3">
    <location>
        <begin position="273"/>
        <end position="284"/>
    </location>
</feature>
<dbReference type="AlphaFoldDB" id="A0A369AM09"/>
<dbReference type="SUPFAM" id="SSF52540">
    <property type="entry name" value="P-loop containing nucleoside triphosphate hydrolases"/>
    <property type="match status" value="1"/>
</dbReference>
<keyword evidence="2" id="KW-0067">ATP-binding</keyword>
<keyword evidence="5" id="KW-0966">Cell projection</keyword>
<evidence type="ECO:0000256" key="3">
    <source>
        <dbReference type="SAM" id="MobiDB-lite"/>
    </source>
</evidence>
<evidence type="ECO:0000313" key="5">
    <source>
        <dbReference type="EMBL" id="RCX10410.1"/>
    </source>
</evidence>
<feature type="region of interest" description="Disordered" evidence="3">
    <location>
        <begin position="271"/>
        <end position="293"/>
    </location>
</feature>
<evidence type="ECO:0000313" key="6">
    <source>
        <dbReference type="Proteomes" id="UP000253034"/>
    </source>
</evidence>
<dbReference type="PANTHER" id="PTHR43384:SF6">
    <property type="entry name" value="SEPTUM SITE-DETERMINING PROTEIN MIND HOMOLOG, CHLOROPLASTIC"/>
    <property type="match status" value="1"/>
</dbReference>
<dbReference type="GO" id="GO:0005524">
    <property type="term" value="F:ATP binding"/>
    <property type="evidence" value="ECO:0007669"/>
    <property type="project" value="UniProtKB-KW"/>
</dbReference>
<dbReference type="GO" id="GO:0009898">
    <property type="term" value="C:cytoplasmic side of plasma membrane"/>
    <property type="evidence" value="ECO:0007669"/>
    <property type="project" value="TreeGrafter"/>
</dbReference>
<dbReference type="InterPro" id="IPR027417">
    <property type="entry name" value="P-loop_NTPase"/>
</dbReference>
<evidence type="ECO:0000259" key="4">
    <source>
        <dbReference type="Pfam" id="PF01656"/>
    </source>
</evidence>
<dbReference type="GO" id="GO:0016887">
    <property type="term" value="F:ATP hydrolysis activity"/>
    <property type="evidence" value="ECO:0007669"/>
    <property type="project" value="TreeGrafter"/>
</dbReference>
<dbReference type="InterPro" id="IPR050625">
    <property type="entry name" value="ParA/MinD_ATPase"/>
</dbReference>
<dbReference type="SUPFAM" id="SSF52172">
    <property type="entry name" value="CheY-like"/>
    <property type="match status" value="1"/>
</dbReference>
<evidence type="ECO:0000256" key="1">
    <source>
        <dbReference type="ARBA" id="ARBA00022741"/>
    </source>
</evidence>
<sequence length="686" mass="76716">MLFHVIVREKSLDRDFVRQLEADGHEVEVSFSFRDAMVRITSAGLKKNLYSTMDIREEVRIPDYIIASENALEDCGAVEEEDGKYRLLEEYMEKLRDNMSEAKIFLQMDTAPSNDFKAKCGKLNVTVQKGQTINLNIGGGAEQVEHTASQAPASVESTVKKKVLLALPDRLEEMVAAIGDIEIVGRAGTKAETVRLAGELRPDIIILESELPGDEGISYVAENTGMETRIIMLMTKSLNDLIVGKLERMGGVEFADEVSEEAIKRLIFKDGYSGSTEDTGQPEGTPSVHPPARRVRKAKQLNIESGKSILNGIMGAAANGAGQTIQTFMEAGRGAARAAREIRPPGKGMGIRRFIGVGGRDEALQDEAEDTSRDIHHEKEERVEIQKSQDKIQQNSRAEYSTFKDKDVDFYMTNSRLIAVVSGAGHSGKTTLAAELAYMASIRKVSCALVDMDLKQFGLSHRFDIKEKKIRQNLKYPGYNKFNMLFNALNETDIDSLPDTAYRENKHLYVYTGDEGEINPVPRPEDILKLFDRLKSIYNVTIADTGEYDALAHSTVSIADTVLFVHDLSPSGIRKNERLLSELCRISNLKKFYLAVNRAEDIHGITVRELVDYYKEEGIAFRDVFTIPVDSRACLESEWAMRPISLSKHASQDIRDSFERAYAGLLGGQISHDSKYSKKKKRFWNK</sequence>
<keyword evidence="6" id="KW-1185">Reference proteome</keyword>